<evidence type="ECO:0000256" key="1">
    <source>
        <dbReference type="SAM" id="MobiDB-lite"/>
    </source>
</evidence>
<comment type="caution">
    <text evidence="2">The sequence shown here is derived from an EMBL/GenBank/DDBJ whole genome shotgun (WGS) entry which is preliminary data.</text>
</comment>
<dbReference type="RefSeq" id="WP_388624019.1">
    <property type="nucleotide sequence ID" value="NZ_JBIAUT010000001.1"/>
</dbReference>
<name>A0ABW6TTV1_9ACTN</name>
<feature type="region of interest" description="Disordered" evidence="1">
    <location>
        <begin position="1"/>
        <end position="26"/>
    </location>
</feature>
<sequence>MTSLQHNDALSETKASAPDEPVPQEPLRVISYGGGVQSTALLVLAATGEIDYRTLLFSNVGDDSENPASLRYIHEFAAPYARRHGLSLVHLQKVRRDGTTETLWQRLHRPDTRSIPIPVRMSNGAPGRRNCTADFKIKVISKWLKQHGATADHPATVGIGISVDEIHRANRRRSEPHEQISYPLLDLELRREDCARIIKDAGLPVPPKSSCFFCPFRTVGDWQRQRSDDPALFKKSQQLETVINARRAALGRDAVYLTRYGVPLGDAIRETFDEGDGDASCDSGWCMT</sequence>
<gene>
    <name evidence="2" type="ORF">ACFYZM_03480</name>
</gene>
<protein>
    <submittedName>
        <fullName evidence="2">Phosphoadenosine phosphosulfate reductase</fullName>
    </submittedName>
</protein>
<accession>A0ABW6TTV1</accession>
<feature type="compositionally biased region" description="Polar residues" evidence="1">
    <location>
        <begin position="1"/>
        <end position="14"/>
    </location>
</feature>
<evidence type="ECO:0000313" key="2">
    <source>
        <dbReference type="EMBL" id="MFF4215326.1"/>
    </source>
</evidence>
<organism evidence="2 3">
    <name type="scientific">Streptomyces nondiastaticus</name>
    <dbReference type="NCBI Taxonomy" id="3154512"/>
    <lineage>
        <taxon>Bacteria</taxon>
        <taxon>Bacillati</taxon>
        <taxon>Actinomycetota</taxon>
        <taxon>Actinomycetes</taxon>
        <taxon>Kitasatosporales</taxon>
        <taxon>Streptomycetaceae</taxon>
        <taxon>Streptomyces</taxon>
    </lineage>
</organism>
<dbReference type="InterPro" id="IPR014729">
    <property type="entry name" value="Rossmann-like_a/b/a_fold"/>
</dbReference>
<dbReference type="Gene3D" id="3.40.50.620">
    <property type="entry name" value="HUPs"/>
    <property type="match status" value="1"/>
</dbReference>
<dbReference type="EMBL" id="JBIAUT010000001">
    <property type="protein sequence ID" value="MFF4215326.1"/>
    <property type="molecule type" value="Genomic_DNA"/>
</dbReference>
<dbReference type="Proteomes" id="UP001602123">
    <property type="component" value="Unassembled WGS sequence"/>
</dbReference>
<keyword evidence="3" id="KW-1185">Reference proteome</keyword>
<proteinExistence type="predicted"/>
<dbReference type="SUPFAM" id="SSF52402">
    <property type="entry name" value="Adenine nucleotide alpha hydrolases-like"/>
    <property type="match status" value="1"/>
</dbReference>
<reference evidence="2 3" key="1">
    <citation type="submission" date="2024-10" db="EMBL/GenBank/DDBJ databases">
        <title>The Natural Products Discovery Center: Release of the First 8490 Sequenced Strains for Exploring Actinobacteria Biosynthetic Diversity.</title>
        <authorList>
            <person name="Kalkreuter E."/>
            <person name="Kautsar S.A."/>
            <person name="Yang D."/>
            <person name="Bader C.D."/>
            <person name="Teijaro C.N."/>
            <person name="Fluegel L."/>
            <person name="Davis C.M."/>
            <person name="Simpson J.R."/>
            <person name="Lauterbach L."/>
            <person name="Steele A.D."/>
            <person name="Gui C."/>
            <person name="Meng S."/>
            <person name="Li G."/>
            <person name="Viehrig K."/>
            <person name="Ye F."/>
            <person name="Su P."/>
            <person name="Kiefer A.F."/>
            <person name="Nichols A."/>
            <person name="Cepeda A.J."/>
            <person name="Yan W."/>
            <person name="Fan B."/>
            <person name="Jiang Y."/>
            <person name="Adhikari A."/>
            <person name="Zheng C.-J."/>
            <person name="Schuster L."/>
            <person name="Cowan T.M."/>
            <person name="Smanski M.J."/>
            <person name="Chevrette M.G."/>
            <person name="De Carvalho L.P.S."/>
            <person name="Shen B."/>
        </authorList>
    </citation>
    <scope>NUCLEOTIDE SEQUENCE [LARGE SCALE GENOMIC DNA]</scope>
    <source>
        <strain evidence="2 3">NPDC001650</strain>
    </source>
</reference>
<evidence type="ECO:0000313" key="3">
    <source>
        <dbReference type="Proteomes" id="UP001602123"/>
    </source>
</evidence>